<evidence type="ECO:0000259" key="2">
    <source>
        <dbReference type="PROSITE" id="PS50943"/>
    </source>
</evidence>
<dbReference type="GO" id="GO:0003677">
    <property type="term" value="F:DNA binding"/>
    <property type="evidence" value="ECO:0007669"/>
    <property type="project" value="InterPro"/>
</dbReference>
<proteinExistence type="predicted"/>
<dbReference type="RefSeq" id="WP_254165574.1">
    <property type="nucleotide sequence ID" value="NZ_JANAFB010000008.1"/>
</dbReference>
<feature type="compositionally biased region" description="Basic and acidic residues" evidence="1">
    <location>
        <begin position="115"/>
        <end position="128"/>
    </location>
</feature>
<dbReference type="InterPro" id="IPR010982">
    <property type="entry name" value="Lambda_DNA-bd_dom_sf"/>
</dbReference>
<evidence type="ECO:0000313" key="4">
    <source>
        <dbReference type="Proteomes" id="UP001139502"/>
    </source>
</evidence>
<accession>A0A9X2KKT7</accession>
<dbReference type="Proteomes" id="UP001139502">
    <property type="component" value="Unassembled WGS sequence"/>
</dbReference>
<sequence>MHLTFPGQLGFAVRSARKAYGLTQEELAGIAGVSDRTVRAIERGRGTVALGTVVRVARHVGLELTLQDAVLWPHHLIDSAHTARLRALLARQGEVRQRLLDRDARRVRQGAEALRPVREASQRLREATGWEPDPDDGEGR</sequence>
<gene>
    <name evidence="3" type="ORF">NBM05_05025</name>
</gene>
<dbReference type="Gene3D" id="1.10.260.40">
    <property type="entry name" value="lambda repressor-like DNA-binding domains"/>
    <property type="match status" value="1"/>
</dbReference>
<evidence type="ECO:0000256" key="1">
    <source>
        <dbReference type="SAM" id="MobiDB-lite"/>
    </source>
</evidence>
<dbReference type="AlphaFoldDB" id="A0A9X2KKT7"/>
<dbReference type="SUPFAM" id="SSF47413">
    <property type="entry name" value="lambda repressor-like DNA-binding domains"/>
    <property type="match status" value="1"/>
</dbReference>
<dbReference type="Pfam" id="PF01381">
    <property type="entry name" value="HTH_3"/>
    <property type="match status" value="1"/>
</dbReference>
<dbReference type="InterPro" id="IPR001387">
    <property type="entry name" value="Cro/C1-type_HTH"/>
</dbReference>
<feature type="region of interest" description="Disordered" evidence="1">
    <location>
        <begin position="111"/>
        <end position="140"/>
    </location>
</feature>
<comment type="caution">
    <text evidence="3">The sequence shown here is derived from an EMBL/GenBank/DDBJ whole genome shotgun (WGS) entry which is preliminary data.</text>
</comment>
<dbReference type="PROSITE" id="PS50943">
    <property type="entry name" value="HTH_CROC1"/>
    <property type="match status" value="1"/>
</dbReference>
<reference evidence="3" key="1">
    <citation type="submission" date="2022-06" db="EMBL/GenBank/DDBJ databases">
        <title>Rothia sp. isolated from sandalwood seedling.</title>
        <authorList>
            <person name="Tuikhar N."/>
            <person name="Kirdat K."/>
            <person name="Thorat V."/>
            <person name="Swetha P."/>
            <person name="Padma S."/>
            <person name="Sundararaj R."/>
            <person name="Yadav A."/>
        </authorList>
    </citation>
    <scope>NUCLEOTIDE SEQUENCE</scope>
    <source>
        <strain evidence="3">AR01</strain>
    </source>
</reference>
<dbReference type="SMART" id="SM00530">
    <property type="entry name" value="HTH_XRE"/>
    <property type="match status" value="1"/>
</dbReference>
<dbReference type="EMBL" id="JANAFB010000008">
    <property type="protein sequence ID" value="MCP3425396.1"/>
    <property type="molecule type" value="Genomic_DNA"/>
</dbReference>
<keyword evidence="4" id="KW-1185">Reference proteome</keyword>
<protein>
    <submittedName>
        <fullName evidence="3">Helix-turn-helix domain-containing protein</fullName>
    </submittedName>
</protein>
<name>A0A9X2KKT7_9MICC</name>
<organism evidence="3 4">
    <name type="scientific">Rothia santali</name>
    <dbReference type="NCBI Taxonomy" id="2949643"/>
    <lineage>
        <taxon>Bacteria</taxon>
        <taxon>Bacillati</taxon>
        <taxon>Actinomycetota</taxon>
        <taxon>Actinomycetes</taxon>
        <taxon>Micrococcales</taxon>
        <taxon>Micrococcaceae</taxon>
        <taxon>Rothia</taxon>
    </lineage>
</organism>
<evidence type="ECO:0000313" key="3">
    <source>
        <dbReference type="EMBL" id="MCP3425396.1"/>
    </source>
</evidence>
<feature type="domain" description="HTH cro/C1-type" evidence="2">
    <location>
        <begin position="13"/>
        <end position="67"/>
    </location>
</feature>
<dbReference type="CDD" id="cd00093">
    <property type="entry name" value="HTH_XRE"/>
    <property type="match status" value="1"/>
</dbReference>